<dbReference type="RefSeq" id="WP_050058312.1">
    <property type="nucleotide sequence ID" value="NZ_JACHEK010000009.1"/>
</dbReference>
<reference evidence="2 3" key="1">
    <citation type="submission" date="2020-08" db="EMBL/GenBank/DDBJ databases">
        <title>Genomic Encyclopedia of Type Strains, Phase IV (KMG-IV): sequencing the most valuable type-strain genomes for metagenomic binning, comparative biology and taxonomic classification.</title>
        <authorList>
            <person name="Goeker M."/>
        </authorList>
    </citation>
    <scope>NUCLEOTIDE SEQUENCE [LARGE SCALE GENOMIC DNA]</scope>
    <source>
        <strain evidence="2 3">DSM 103733</strain>
    </source>
</reference>
<feature type="chain" id="PRO_5033046789" evidence="1">
    <location>
        <begin position="23"/>
        <end position="209"/>
    </location>
</feature>
<evidence type="ECO:0000256" key="1">
    <source>
        <dbReference type="SAM" id="SignalP"/>
    </source>
</evidence>
<feature type="signal peptide" evidence="1">
    <location>
        <begin position="1"/>
        <end position="22"/>
    </location>
</feature>
<comment type="caution">
    <text evidence="2">The sequence shown here is derived from an EMBL/GenBank/DDBJ whole genome shotgun (WGS) entry which is preliminary data.</text>
</comment>
<gene>
    <name evidence="2" type="ORF">HNQ77_004195</name>
</gene>
<accession>A0A841JXS2</accession>
<dbReference type="EMBL" id="JACHEK010000009">
    <property type="protein sequence ID" value="MBB6146223.1"/>
    <property type="molecule type" value="Genomic_DNA"/>
</dbReference>
<dbReference type="Proteomes" id="UP000538666">
    <property type="component" value="Unassembled WGS sequence"/>
</dbReference>
<name>A0A841JXS2_9BACT</name>
<keyword evidence="3" id="KW-1185">Reference proteome</keyword>
<evidence type="ECO:0000313" key="3">
    <source>
        <dbReference type="Proteomes" id="UP000538666"/>
    </source>
</evidence>
<protein>
    <submittedName>
        <fullName evidence="2">Uncharacterized protein</fullName>
    </submittedName>
</protein>
<dbReference type="AlphaFoldDB" id="A0A841JXS2"/>
<proteinExistence type="predicted"/>
<organism evidence="2 3">
    <name type="scientific">Silvibacterium bohemicum</name>
    <dbReference type="NCBI Taxonomy" id="1577686"/>
    <lineage>
        <taxon>Bacteria</taxon>
        <taxon>Pseudomonadati</taxon>
        <taxon>Acidobacteriota</taxon>
        <taxon>Terriglobia</taxon>
        <taxon>Terriglobales</taxon>
        <taxon>Acidobacteriaceae</taxon>
        <taxon>Silvibacterium</taxon>
    </lineage>
</organism>
<dbReference type="OrthoDB" id="120455at2"/>
<sequence length="209" mass="23456">MLRKLSLAAIFFLAAPLFLANAAPAGAPIPMPAERAADTYAIYNLLFPGEPFKSLPRDQARQWAISDTTVSIVDMNPAIPPDGELKAPPENVNAFNEALRDFQFRRYEHVQLTRQFVLDRTYTLLTPDQVSEFRNARTSADAISDQQNKYAGYPGITFFSQVFFNSTQTAALVYMNNWCANFCAAGQWIYLEKQGGQWVRRSGITTKLS</sequence>
<evidence type="ECO:0000313" key="2">
    <source>
        <dbReference type="EMBL" id="MBB6146223.1"/>
    </source>
</evidence>
<keyword evidence="1" id="KW-0732">Signal</keyword>